<name>A0A195CL66_9HYME</name>
<sequence length="597" mass="66682">MLACYLFSILFSLVSPAKRDVENSVGSTAFRENRDQQGVCVIKAARGGEHTGNRSERDGRLGKGDAVLENVRDDNYALQDDYALLRAPFSKTTSILSRECCSTGEIGLFCPAHGIASLHGHYKAINHINRAKEAGPEGGTRCSSEDGQVEAENIRKRTAILRDKVNHCTYMIDYLFSILTIVIDGLNFGIIDILYSACIEGVGGRKESSPKFDIISRLTEEKTKKRKKEARHCGIRKDRARLLAWRSGEEGSVGISWKAISSSWVVFLALMDVYCDCCDSCVHSTGSPGARWADKEARLSVTESGSRQKVSRSSRSLDDRRELWFLMVAWLAGNSVKPSQRPSGPRSSLGVLLTRIRGWSFTSIETGCPNGLRKWRDAACVRKKRLRREKDRVKELWLGEVEYYGGSHGGFYHTSALCETHSSKPNKPNGFVGTWDGNGSIDVGGIISRNTRLSTWPGKLHLCHVVSIHIVRKIGFSVNEESRAKGLARMPGIQEGTRSLGWILVANLRAIEFASYSCLLDEYGKFNHFQDADFVSAYHDAFESPDKSGWARDIMCLNFTFVIILRFTHSLLLQSHATVIPRHIQEQRVKQDWSFSS</sequence>
<protein>
    <submittedName>
        <fullName evidence="2">Uncharacterized protein</fullName>
    </submittedName>
</protein>
<reference evidence="2 3" key="1">
    <citation type="submission" date="2016-03" db="EMBL/GenBank/DDBJ databases">
        <title>Cyphomyrmex costatus WGS genome.</title>
        <authorList>
            <person name="Nygaard S."/>
            <person name="Hu H."/>
            <person name="Boomsma J."/>
            <person name="Zhang G."/>
        </authorList>
    </citation>
    <scope>NUCLEOTIDE SEQUENCE [LARGE SCALE GENOMIC DNA]</scope>
    <source>
        <strain evidence="2">MS0001</strain>
        <tissue evidence="2">Whole body</tissue>
    </source>
</reference>
<gene>
    <name evidence="2" type="ORF">ALC62_08045</name>
</gene>
<evidence type="ECO:0000256" key="1">
    <source>
        <dbReference type="SAM" id="SignalP"/>
    </source>
</evidence>
<organism evidence="2 3">
    <name type="scientific">Cyphomyrmex costatus</name>
    <dbReference type="NCBI Taxonomy" id="456900"/>
    <lineage>
        <taxon>Eukaryota</taxon>
        <taxon>Metazoa</taxon>
        <taxon>Ecdysozoa</taxon>
        <taxon>Arthropoda</taxon>
        <taxon>Hexapoda</taxon>
        <taxon>Insecta</taxon>
        <taxon>Pterygota</taxon>
        <taxon>Neoptera</taxon>
        <taxon>Endopterygota</taxon>
        <taxon>Hymenoptera</taxon>
        <taxon>Apocrita</taxon>
        <taxon>Aculeata</taxon>
        <taxon>Formicoidea</taxon>
        <taxon>Formicidae</taxon>
        <taxon>Myrmicinae</taxon>
        <taxon>Cyphomyrmex</taxon>
    </lineage>
</organism>
<proteinExistence type="predicted"/>
<keyword evidence="3" id="KW-1185">Reference proteome</keyword>
<evidence type="ECO:0000313" key="2">
    <source>
        <dbReference type="EMBL" id="KYN01202.1"/>
    </source>
</evidence>
<evidence type="ECO:0000313" key="3">
    <source>
        <dbReference type="Proteomes" id="UP000078542"/>
    </source>
</evidence>
<feature type="signal peptide" evidence="1">
    <location>
        <begin position="1"/>
        <end position="19"/>
    </location>
</feature>
<dbReference type="EMBL" id="KQ977634">
    <property type="protein sequence ID" value="KYN01202.1"/>
    <property type="molecule type" value="Genomic_DNA"/>
</dbReference>
<dbReference type="AlphaFoldDB" id="A0A195CL66"/>
<keyword evidence="1" id="KW-0732">Signal</keyword>
<feature type="chain" id="PRO_5008270016" evidence="1">
    <location>
        <begin position="20"/>
        <end position="597"/>
    </location>
</feature>
<dbReference type="Proteomes" id="UP000078542">
    <property type="component" value="Unassembled WGS sequence"/>
</dbReference>
<accession>A0A195CL66</accession>